<name>A0A3M6UCV7_POCDA</name>
<keyword evidence="2" id="KW-1185">Reference proteome</keyword>
<dbReference type="Proteomes" id="UP000275408">
    <property type="component" value="Unassembled WGS sequence"/>
</dbReference>
<accession>A0A3M6UCV7</accession>
<evidence type="ECO:0000313" key="2">
    <source>
        <dbReference type="Proteomes" id="UP000275408"/>
    </source>
</evidence>
<protein>
    <submittedName>
        <fullName evidence="1">Uncharacterized protein</fullName>
    </submittedName>
</protein>
<comment type="caution">
    <text evidence="1">The sequence shown here is derived from an EMBL/GenBank/DDBJ whole genome shotgun (WGS) entry which is preliminary data.</text>
</comment>
<evidence type="ECO:0000313" key="1">
    <source>
        <dbReference type="EMBL" id="RMX51481.1"/>
    </source>
</evidence>
<sequence>MHKKIRQKYDLLVTRDQVYDVMSDLDPDGLAARGGEASFFYYGSCGSERARYIQGDGVEFPQDQSPEGHSFTRWGPKPYLQFSSEIWA</sequence>
<reference evidence="1 2" key="1">
    <citation type="journal article" date="2018" name="Sci. Rep.">
        <title>Comparative analysis of the Pocillopora damicornis genome highlights role of immune system in coral evolution.</title>
        <authorList>
            <person name="Cunning R."/>
            <person name="Bay R.A."/>
            <person name="Gillette P."/>
            <person name="Baker A.C."/>
            <person name="Traylor-Knowles N."/>
        </authorList>
    </citation>
    <scope>NUCLEOTIDE SEQUENCE [LARGE SCALE GENOMIC DNA]</scope>
    <source>
        <strain evidence="1">RSMAS</strain>
        <tissue evidence="1">Whole animal</tissue>
    </source>
</reference>
<dbReference type="EMBL" id="RCHS01001777">
    <property type="protein sequence ID" value="RMX51481.1"/>
    <property type="molecule type" value="Genomic_DNA"/>
</dbReference>
<proteinExistence type="predicted"/>
<organism evidence="1 2">
    <name type="scientific">Pocillopora damicornis</name>
    <name type="common">Cauliflower coral</name>
    <name type="synonym">Millepora damicornis</name>
    <dbReference type="NCBI Taxonomy" id="46731"/>
    <lineage>
        <taxon>Eukaryota</taxon>
        <taxon>Metazoa</taxon>
        <taxon>Cnidaria</taxon>
        <taxon>Anthozoa</taxon>
        <taxon>Hexacorallia</taxon>
        <taxon>Scleractinia</taxon>
        <taxon>Astrocoeniina</taxon>
        <taxon>Pocilloporidae</taxon>
        <taxon>Pocillopora</taxon>
    </lineage>
</organism>
<dbReference type="AlphaFoldDB" id="A0A3M6UCV7"/>
<gene>
    <name evidence="1" type="ORF">pdam_00025751</name>
</gene>